<dbReference type="InterPro" id="IPR013325">
    <property type="entry name" value="RNA_pol_sigma_r2"/>
</dbReference>
<dbReference type="Pfam" id="PF08281">
    <property type="entry name" value="Sigma70_r4_2"/>
    <property type="match status" value="1"/>
</dbReference>
<reference evidence="8" key="1">
    <citation type="journal article" date="2019" name="Int. J. Syst. Evol. Microbiol.">
        <title>The Global Catalogue of Microorganisms (GCM) 10K type strain sequencing project: providing services to taxonomists for standard genome sequencing and annotation.</title>
        <authorList>
            <consortium name="The Broad Institute Genomics Platform"/>
            <consortium name="The Broad Institute Genome Sequencing Center for Infectious Disease"/>
            <person name="Wu L."/>
            <person name="Ma J."/>
        </authorList>
    </citation>
    <scope>NUCLEOTIDE SEQUENCE [LARGE SCALE GENOMIC DNA]</scope>
    <source>
        <strain evidence="8">JCM 16904</strain>
    </source>
</reference>
<keyword evidence="2" id="KW-0805">Transcription regulation</keyword>
<evidence type="ECO:0000256" key="3">
    <source>
        <dbReference type="ARBA" id="ARBA00023082"/>
    </source>
</evidence>
<organism evidence="7 8">
    <name type="scientific">Nonomuraea antimicrobica</name>
    <dbReference type="NCBI Taxonomy" id="561173"/>
    <lineage>
        <taxon>Bacteria</taxon>
        <taxon>Bacillati</taxon>
        <taxon>Actinomycetota</taxon>
        <taxon>Actinomycetes</taxon>
        <taxon>Streptosporangiales</taxon>
        <taxon>Streptosporangiaceae</taxon>
        <taxon>Nonomuraea</taxon>
    </lineage>
</organism>
<evidence type="ECO:0000259" key="6">
    <source>
        <dbReference type="Pfam" id="PF08281"/>
    </source>
</evidence>
<dbReference type="InterPro" id="IPR039425">
    <property type="entry name" value="RNA_pol_sigma-70-like"/>
</dbReference>
<evidence type="ECO:0000256" key="1">
    <source>
        <dbReference type="ARBA" id="ARBA00010641"/>
    </source>
</evidence>
<dbReference type="InterPro" id="IPR013324">
    <property type="entry name" value="RNA_pol_sigma_r3/r4-like"/>
</dbReference>
<dbReference type="InterPro" id="IPR014284">
    <property type="entry name" value="RNA_pol_sigma-70_dom"/>
</dbReference>
<accession>A0ABP7BFK7</accession>
<dbReference type="InterPro" id="IPR036388">
    <property type="entry name" value="WH-like_DNA-bd_sf"/>
</dbReference>
<dbReference type="Proteomes" id="UP001500902">
    <property type="component" value="Unassembled WGS sequence"/>
</dbReference>
<dbReference type="PANTHER" id="PTHR43133:SF25">
    <property type="entry name" value="RNA POLYMERASE SIGMA FACTOR RFAY-RELATED"/>
    <property type="match status" value="1"/>
</dbReference>
<comment type="caution">
    <text evidence="7">The sequence shown here is derived from an EMBL/GenBank/DDBJ whole genome shotgun (WGS) entry which is preliminary data.</text>
</comment>
<dbReference type="SUPFAM" id="SSF88946">
    <property type="entry name" value="Sigma2 domain of RNA polymerase sigma factors"/>
    <property type="match status" value="1"/>
</dbReference>
<dbReference type="SUPFAM" id="SSF88659">
    <property type="entry name" value="Sigma3 and sigma4 domains of RNA polymerase sigma factors"/>
    <property type="match status" value="1"/>
</dbReference>
<evidence type="ECO:0000256" key="4">
    <source>
        <dbReference type="ARBA" id="ARBA00023163"/>
    </source>
</evidence>
<keyword evidence="8" id="KW-1185">Reference proteome</keyword>
<sequence>MRLRQAVPTGPLAGPEAFEAFYLRHYDAVTRFLARRVIDPHAVADLTAEVFLAALHSRDTYRPGRGSETGWLYGVARNVLAAERRRNEREARAMERAAGHRVLDSDDVAELTDRIDAEEPARRALTAIAHLPEGESALLELVAIDQLTVAEAAEALGIKVGTARVRLHRARRALRNVPGVATALVTEGLG</sequence>
<feature type="domain" description="RNA polymerase sigma-70 region 2" evidence="5">
    <location>
        <begin position="22"/>
        <end position="89"/>
    </location>
</feature>
<gene>
    <name evidence="7" type="ORF">GCM10022224_023490</name>
</gene>
<dbReference type="NCBIfam" id="TIGR02937">
    <property type="entry name" value="sigma70-ECF"/>
    <property type="match status" value="1"/>
</dbReference>
<evidence type="ECO:0000313" key="7">
    <source>
        <dbReference type="EMBL" id="GAA3659368.1"/>
    </source>
</evidence>
<keyword evidence="4" id="KW-0804">Transcription</keyword>
<evidence type="ECO:0000313" key="8">
    <source>
        <dbReference type="Proteomes" id="UP001500902"/>
    </source>
</evidence>
<dbReference type="Gene3D" id="1.10.1740.10">
    <property type="match status" value="1"/>
</dbReference>
<dbReference type="Pfam" id="PF04542">
    <property type="entry name" value="Sigma70_r2"/>
    <property type="match status" value="1"/>
</dbReference>
<dbReference type="EMBL" id="BAAAZP010000040">
    <property type="protein sequence ID" value="GAA3659368.1"/>
    <property type="molecule type" value="Genomic_DNA"/>
</dbReference>
<evidence type="ECO:0000256" key="2">
    <source>
        <dbReference type="ARBA" id="ARBA00023015"/>
    </source>
</evidence>
<dbReference type="InterPro" id="IPR007627">
    <property type="entry name" value="RNA_pol_sigma70_r2"/>
</dbReference>
<proteinExistence type="inferred from homology"/>
<protein>
    <submittedName>
        <fullName evidence="7">Sigma-70 family RNA polymerase sigma factor</fullName>
    </submittedName>
</protein>
<name>A0ABP7BFK7_9ACTN</name>
<evidence type="ECO:0000259" key="5">
    <source>
        <dbReference type="Pfam" id="PF04542"/>
    </source>
</evidence>
<dbReference type="PANTHER" id="PTHR43133">
    <property type="entry name" value="RNA POLYMERASE ECF-TYPE SIGMA FACTO"/>
    <property type="match status" value="1"/>
</dbReference>
<comment type="similarity">
    <text evidence="1">Belongs to the sigma-70 factor family. ECF subfamily.</text>
</comment>
<dbReference type="RefSeq" id="WP_344875992.1">
    <property type="nucleotide sequence ID" value="NZ_BAAAZP010000040.1"/>
</dbReference>
<dbReference type="Gene3D" id="1.10.10.10">
    <property type="entry name" value="Winged helix-like DNA-binding domain superfamily/Winged helix DNA-binding domain"/>
    <property type="match status" value="1"/>
</dbReference>
<feature type="domain" description="RNA polymerase sigma factor 70 region 4 type 2" evidence="6">
    <location>
        <begin position="123"/>
        <end position="174"/>
    </location>
</feature>
<dbReference type="InterPro" id="IPR013249">
    <property type="entry name" value="RNA_pol_sigma70_r4_t2"/>
</dbReference>
<keyword evidence="3" id="KW-0731">Sigma factor</keyword>